<dbReference type="Proteomes" id="UP001259572">
    <property type="component" value="Unassembled WGS sequence"/>
</dbReference>
<dbReference type="EMBL" id="JAVUPU010000007">
    <property type="protein sequence ID" value="MDT9600148.1"/>
    <property type="molecule type" value="Genomic_DNA"/>
</dbReference>
<comment type="caution">
    <text evidence="1">The sequence shown here is derived from an EMBL/GenBank/DDBJ whole genome shotgun (WGS) entry which is preliminary data.</text>
</comment>
<dbReference type="RefSeq" id="WP_315727246.1">
    <property type="nucleotide sequence ID" value="NZ_JAVUPU010000007.1"/>
</dbReference>
<protein>
    <submittedName>
        <fullName evidence="1">Uncharacterized protein</fullName>
    </submittedName>
</protein>
<sequence>MEIDSEDQTSERLELDFLAALVDELMRALLASGTMTRAQLQEIENAASRRTGAQPRSW</sequence>
<evidence type="ECO:0000313" key="2">
    <source>
        <dbReference type="Proteomes" id="UP001259572"/>
    </source>
</evidence>
<accession>A0ABU3QAW7</accession>
<reference evidence="1 2" key="1">
    <citation type="submission" date="2023-05" db="EMBL/GenBank/DDBJ databases">
        <authorList>
            <person name="Guo Y."/>
        </authorList>
    </citation>
    <scope>NUCLEOTIDE SEQUENCE [LARGE SCALE GENOMIC DNA]</scope>
    <source>
        <strain evidence="1 2">GR2756</strain>
    </source>
</reference>
<organism evidence="1 2">
    <name type="scientific">Sphingosinicella rhizophila</name>
    <dbReference type="NCBI Taxonomy" id="3050082"/>
    <lineage>
        <taxon>Bacteria</taxon>
        <taxon>Pseudomonadati</taxon>
        <taxon>Pseudomonadota</taxon>
        <taxon>Alphaproteobacteria</taxon>
        <taxon>Sphingomonadales</taxon>
        <taxon>Sphingosinicellaceae</taxon>
        <taxon>Sphingosinicella</taxon>
    </lineage>
</organism>
<keyword evidence="2" id="KW-1185">Reference proteome</keyword>
<gene>
    <name evidence="1" type="ORF">RQX22_14400</name>
</gene>
<evidence type="ECO:0000313" key="1">
    <source>
        <dbReference type="EMBL" id="MDT9600148.1"/>
    </source>
</evidence>
<proteinExistence type="predicted"/>
<name>A0ABU3QAW7_9SPHN</name>